<dbReference type="InterPro" id="IPR013887">
    <property type="entry name" value="UPF0592"/>
</dbReference>
<dbReference type="PANTHER" id="PTHR35397:SF1">
    <property type="entry name" value="ARMADILLO-LIKE HELICAL DOMAIN-CONTAINING PROTEIN"/>
    <property type="match status" value="1"/>
</dbReference>
<accession>A0AAV2YNW7</accession>
<gene>
    <name evidence="1" type="ORF">N0F65_002417</name>
</gene>
<evidence type="ECO:0000313" key="2">
    <source>
        <dbReference type="Proteomes" id="UP001146120"/>
    </source>
</evidence>
<sequence>MLTAAHPAKLSLVFNTQLQHELKNIARNRELTHIVPPGATLDETRPVLSTDGGRSTEINGWNLEKKMLALREVRQQLEEPFFLYADWGNEPAKAEPRRGGFSLDRTMGYYSYFNKILPLHMGQTALLDLWDYIMDMSDLVPIKNMMGPFLERIRHTDRENLLIVKFVACLLSDVRCWCSSLHDVVWHCVPGYFCLIRSVLAVCKRMCQRRGRKNDSMSPGRKPGVTAPISGEEMWQAYWTPTEQDCVFDALAEILRNPVLVTPFIQVVLEGTNILDPSNVNYSFGILQRMIDVAAGTRLITALLNGFKKSPKNANKRASRGKLPDKFVPDTFFCAMKKALESSHIQILLKVLTFLYSTIDLFPAAQRKRLVNDVLLRDNFFRFFLHWNDEIRKIYCYILVFQLTTANRLDLPCASDRILLSRSPYFESTSGNMSPSAPSFGYWSNLSEIAQSMLRIYSPSHLDAERKETIGAGGLKRLVTWDFTARMKRDRSAGGDAVFRESMEDEELSVDLSLVSKLDALFKMMADQLSPTTDVLNFPVELEVYVEKGISQYIVVLSEYYESAFQHPDVIPAAPLLDFTIMSTMFSDN</sequence>
<evidence type="ECO:0000313" key="1">
    <source>
        <dbReference type="EMBL" id="DAZ94804.1"/>
    </source>
</evidence>
<name>A0AAV2YNW7_9STRA</name>
<protein>
    <submittedName>
        <fullName evidence="1">Uncharacterized protein</fullName>
    </submittedName>
</protein>
<dbReference type="EMBL" id="DAKRPA010000232">
    <property type="protein sequence ID" value="DAZ94804.1"/>
    <property type="molecule type" value="Genomic_DNA"/>
</dbReference>
<organism evidence="1 2">
    <name type="scientific">Lagenidium giganteum</name>
    <dbReference type="NCBI Taxonomy" id="4803"/>
    <lineage>
        <taxon>Eukaryota</taxon>
        <taxon>Sar</taxon>
        <taxon>Stramenopiles</taxon>
        <taxon>Oomycota</taxon>
        <taxon>Peronosporomycetes</taxon>
        <taxon>Pythiales</taxon>
        <taxon>Pythiaceae</taxon>
    </lineage>
</organism>
<reference evidence="1" key="1">
    <citation type="submission" date="2022-11" db="EMBL/GenBank/DDBJ databases">
        <authorList>
            <person name="Morgan W.R."/>
            <person name="Tartar A."/>
        </authorList>
    </citation>
    <scope>NUCLEOTIDE SEQUENCE</scope>
    <source>
        <strain evidence="1">ARSEF 373</strain>
    </source>
</reference>
<dbReference type="AlphaFoldDB" id="A0AAV2YNW7"/>
<proteinExistence type="predicted"/>
<reference evidence="1" key="2">
    <citation type="journal article" date="2023" name="Microbiol Resour">
        <title>Decontamination and Annotation of the Draft Genome Sequence of the Oomycete Lagenidium giganteum ARSEF 373.</title>
        <authorList>
            <person name="Morgan W.R."/>
            <person name="Tartar A."/>
        </authorList>
    </citation>
    <scope>NUCLEOTIDE SEQUENCE</scope>
    <source>
        <strain evidence="1">ARSEF 373</strain>
    </source>
</reference>
<keyword evidence="2" id="KW-1185">Reference proteome</keyword>
<comment type="caution">
    <text evidence="1">The sequence shown here is derived from an EMBL/GenBank/DDBJ whole genome shotgun (WGS) entry which is preliminary data.</text>
</comment>
<dbReference type="Proteomes" id="UP001146120">
    <property type="component" value="Unassembled WGS sequence"/>
</dbReference>
<dbReference type="PANTHER" id="PTHR35397">
    <property type="entry name" value="C2 DOMAIN-CONTAINING PROTEIN-RELATED"/>
    <property type="match status" value="1"/>
</dbReference>
<dbReference type="Pfam" id="PF08578">
    <property type="entry name" value="DUF1765"/>
    <property type="match status" value="1"/>
</dbReference>